<keyword evidence="7" id="KW-1185">Reference proteome</keyword>
<evidence type="ECO:0000256" key="1">
    <source>
        <dbReference type="ARBA" id="ARBA00022670"/>
    </source>
</evidence>
<dbReference type="EMBL" id="JAKJXP020000004">
    <property type="protein sequence ID" value="KAK7757032.1"/>
    <property type="molecule type" value="Genomic_DNA"/>
</dbReference>
<dbReference type="AlphaFoldDB" id="A0AAN9V115"/>
<dbReference type="Gene3D" id="2.60.120.260">
    <property type="entry name" value="Galactose-binding domain-like"/>
    <property type="match status" value="1"/>
</dbReference>
<keyword evidence="4" id="KW-0812">Transmembrane</keyword>
<dbReference type="Proteomes" id="UP001320420">
    <property type="component" value="Unassembled WGS sequence"/>
</dbReference>
<keyword evidence="4" id="KW-1133">Transmembrane helix</keyword>
<evidence type="ECO:0000259" key="5">
    <source>
        <dbReference type="PROSITE" id="PS51829"/>
    </source>
</evidence>
<dbReference type="SUPFAM" id="SSF49785">
    <property type="entry name" value="Galactose-binding domain-like"/>
    <property type="match status" value="1"/>
</dbReference>
<feature type="region of interest" description="Disordered" evidence="3">
    <location>
        <begin position="66"/>
        <end position="140"/>
    </location>
</feature>
<sequence>MSLGESGVGTWTLIVRDTKVDDHKGTFVDWHLKLWGESIDPSKAQVLPMPSDEDDDDHDVIATTTAGAATTSLPPVPEVSESPVVIPTDHPERPTKPSKPGDASETDANVSPAPTTSEGETSTEASAEETTTTGSSWVPSFLPTFGVSSRTQAWIYGSIGLIVAFCCGLGGWLWWARRKRLRNNPLDKYEFQPLNPDDTDANTGAANGEKVTGNRRGGELYDAFAGGSEDEDDLDDLVSPRPRDGPSGTSSDDDDEEDGEEPRAERQSSRLLTGGR</sequence>
<organism evidence="6 7">
    <name type="scientific">Diatrype stigma</name>
    <dbReference type="NCBI Taxonomy" id="117547"/>
    <lineage>
        <taxon>Eukaryota</taxon>
        <taxon>Fungi</taxon>
        <taxon>Dikarya</taxon>
        <taxon>Ascomycota</taxon>
        <taxon>Pezizomycotina</taxon>
        <taxon>Sordariomycetes</taxon>
        <taxon>Xylariomycetidae</taxon>
        <taxon>Xylariales</taxon>
        <taxon>Diatrypaceae</taxon>
        <taxon>Diatrype</taxon>
    </lineage>
</organism>
<feature type="domain" description="P/Homo B" evidence="5">
    <location>
        <begin position="1"/>
        <end position="40"/>
    </location>
</feature>
<accession>A0AAN9V115</accession>
<evidence type="ECO:0000313" key="7">
    <source>
        <dbReference type="Proteomes" id="UP001320420"/>
    </source>
</evidence>
<dbReference type="Pfam" id="PF01483">
    <property type="entry name" value="P_proprotein"/>
    <property type="match status" value="1"/>
</dbReference>
<feature type="transmembrane region" description="Helical" evidence="4">
    <location>
        <begin position="153"/>
        <end position="175"/>
    </location>
</feature>
<comment type="caution">
    <text evidence="6">The sequence shown here is derived from an EMBL/GenBank/DDBJ whole genome shotgun (WGS) entry which is preliminary data.</text>
</comment>
<feature type="compositionally biased region" description="Low complexity" evidence="3">
    <location>
        <begin position="115"/>
        <end position="136"/>
    </location>
</feature>
<name>A0AAN9V115_9PEZI</name>
<proteinExistence type="predicted"/>
<feature type="region of interest" description="Disordered" evidence="3">
    <location>
        <begin position="193"/>
        <end position="276"/>
    </location>
</feature>
<keyword evidence="1" id="KW-0645">Protease</keyword>
<keyword evidence="2" id="KW-0378">Hydrolase</keyword>
<gene>
    <name evidence="6" type="primary">KEX2_1</name>
    <name evidence="6" type="ORF">SLS62_001048</name>
</gene>
<dbReference type="PROSITE" id="PS51829">
    <property type="entry name" value="P_HOMO_B"/>
    <property type="match status" value="1"/>
</dbReference>
<evidence type="ECO:0000256" key="3">
    <source>
        <dbReference type="SAM" id="MobiDB-lite"/>
    </source>
</evidence>
<dbReference type="GO" id="GO:0006508">
    <property type="term" value="P:proteolysis"/>
    <property type="evidence" value="ECO:0007669"/>
    <property type="project" value="UniProtKB-KW"/>
</dbReference>
<dbReference type="GO" id="GO:0004252">
    <property type="term" value="F:serine-type endopeptidase activity"/>
    <property type="evidence" value="ECO:0007669"/>
    <property type="project" value="InterPro"/>
</dbReference>
<evidence type="ECO:0000256" key="4">
    <source>
        <dbReference type="SAM" id="Phobius"/>
    </source>
</evidence>
<reference evidence="6 7" key="1">
    <citation type="submission" date="2024-02" db="EMBL/GenBank/DDBJ databases">
        <title>De novo assembly and annotation of 12 fungi associated with fruit tree decline syndrome in Ontario, Canada.</title>
        <authorList>
            <person name="Sulman M."/>
            <person name="Ellouze W."/>
            <person name="Ilyukhin E."/>
        </authorList>
    </citation>
    <scope>NUCLEOTIDE SEQUENCE [LARGE SCALE GENOMIC DNA]</scope>
    <source>
        <strain evidence="6 7">M11/M66-122</strain>
    </source>
</reference>
<feature type="compositionally biased region" description="Acidic residues" evidence="3">
    <location>
        <begin position="251"/>
        <end position="260"/>
    </location>
</feature>
<evidence type="ECO:0000256" key="2">
    <source>
        <dbReference type="ARBA" id="ARBA00022801"/>
    </source>
</evidence>
<dbReference type="InterPro" id="IPR008979">
    <property type="entry name" value="Galactose-bd-like_sf"/>
</dbReference>
<dbReference type="InterPro" id="IPR002884">
    <property type="entry name" value="P_dom"/>
</dbReference>
<protein>
    <submittedName>
        <fullName evidence="6">Pheromone processing endoprotease</fullName>
    </submittedName>
</protein>
<keyword evidence="4" id="KW-0472">Membrane</keyword>
<evidence type="ECO:0000313" key="6">
    <source>
        <dbReference type="EMBL" id="KAK7757032.1"/>
    </source>
</evidence>